<dbReference type="EMBL" id="FNZR01000005">
    <property type="protein sequence ID" value="SEL43463.1"/>
    <property type="molecule type" value="Genomic_DNA"/>
</dbReference>
<reference evidence="3" key="1">
    <citation type="submission" date="2016-10" db="EMBL/GenBank/DDBJ databases">
        <authorList>
            <person name="Varghese N."/>
            <person name="Submissions S."/>
        </authorList>
    </citation>
    <scope>NUCLEOTIDE SEQUENCE [LARGE SCALE GENOMIC DNA]</scope>
    <source>
        <strain evidence="3">Jip14</strain>
    </source>
</reference>
<keyword evidence="1" id="KW-0812">Transmembrane</keyword>
<dbReference type="STRING" id="332977.SAMN05421740_105200"/>
<feature type="transmembrane region" description="Helical" evidence="1">
    <location>
        <begin position="71"/>
        <end position="91"/>
    </location>
</feature>
<name>A0A1H7Q641_9SPHI</name>
<keyword evidence="3" id="KW-1185">Reference proteome</keyword>
<dbReference type="RefSeq" id="WP_218145414.1">
    <property type="nucleotide sequence ID" value="NZ_FNZR01000005.1"/>
</dbReference>
<proteinExistence type="predicted"/>
<organism evidence="2 3">
    <name type="scientific">Parapedobacter koreensis</name>
    <dbReference type="NCBI Taxonomy" id="332977"/>
    <lineage>
        <taxon>Bacteria</taxon>
        <taxon>Pseudomonadati</taxon>
        <taxon>Bacteroidota</taxon>
        <taxon>Sphingobacteriia</taxon>
        <taxon>Sphingobacteriales</taxon>
        <taxon>Sphingobacteriaceae</taxon>
        <taxon>Parapedobacter</taxon>
    </lineage>
</organism>
<evidence type="ECO:0000313" key="3">
    <source>
        <dbReference type="Proteomes" id="UP000198916"/>
    </source>
</evidence>
<feature type="transmembrane region" description="Helical" evidence="1">
    <location>
        <begin position="97"/>
        <end position="117"/>
    </location>
</feature>
<dbReference type="AlphaFoldDB" id="A0A1H7Q641"/>
<sequence>MEPPLMEEPVYQVPARFRFTENLHIVFWLIKDISWAMLWQPLGMVMIIPTLLLAVRITIQTRYIKSELYHNLAILCWICANCTWMTFEFFWPEYDFLRYYTAIPFSFGIGFISYYYFVLLPAAGRHTAEAVEKIDVTP</sequence>
<feature type="transmembrane region" description="Helical" evidence="1">
    <location>
        <begin position="38"/>
        <end position="59"/>
    </location>
</feature>
<keyword evidence="1" id="KW-0472">Membrane</keyword>
<dbReference type="Proteomes" id="UP000198916">
    <property type="component" value="Unassembled WGS sequence"/>
</dbReference>
<accession>A0A1H7Q641</accession>
<keyword evidence="1" id="KW-1133">Transmembrane helix</keyword>
<protein>
    <submittedName>
        <fullName evidence="2">Uncharacterized protein</fullName>
    </submittedName>
</protein>
<evidence type="ECO:0000256" key="1">
    <source>
        <dbReference type="SAM" id="Phobius"/>
    </source>
</evidence>
<evidence type="ECO:0000313" key="2">
    <source>
        <dbReference type="EMBL" id="SEL43463.1"/>
    </source>
</evidence>
<gene>
    <name evidence="2" type="ORF">SAMN05421740_105200</name>
</gene>